<keyword evidence="1" id="KW-1133">Transmembrane helix</keyword>
<dbReference type="Proteomes" id="UP000012081">
    <property type="component" value="Unassembled WGS sequence"/>
</dbReference>
<dbReference type="GeneID" id="89501686"/>
<accession>M8DEA5</accession>
<organism evidence="2 3">
    <name type="scientific">Brevibacillus borstelensis AK1</name>
    <dbReference type="NCBI Taxonomy" id="1300222"/>
    <lineage>
        <taxon>Bacteria</taxon>
        <taxon>Bacillati</taxon>
        <taxon>Bacillota</taxon>
        <taxon>Bacilli</taxon>
        <taxon>Bacillales</taxon>
        <taxon>Paenibacillaceae</taxon>
        <taxon>Brevibacillus</taxon>
    </lineage>
</organism>
<evidence type="ECO:0008006" key="4">
    <source>
        <dbReference type="Google" id="ProtNLM"/>
    </source>
</evidence>
<name>M8DEA5_9BACL</name>
<dbReference type="OrthoDB" id="1928173at2"/>
<keyword evidence="1" id="KW-0472">Membrane</keyword>
<keyword evidence="3" id="KW-1185">Reference proteome</keyword>
<comment type="caution">
    <text evidence="2">The sequence shown here is derived from an EMBL/GenBank/DDBJ whole genome shotgun (WGS) entry which is preliminary data.</text>
</comment>
<dbReference type="InterPro" id="IPR021359">
    <property type="entry name" value="DUF2812"/>
</dbReference>
<feature type="transmembrane region" description="Helical" evidence="1">
    <location>
        <begin position="118"/>
        <end position="140"/>
    </location>
</feature>
<sequence>MNRTGKTRYMSSMGLAFAEEKEMKKLGEMAEQGWLLESFAFLGYRLRKGEAQKLQYSLDVHELKPSEQNEYFEMFEAGGWSHVCTQGKLHIFSAPPGTVPIYSDKNTMYEKYNRVIGVWRMLAAVFVIFSIVFHLIYRQIVEAQGITLLSNVFLVLATLCFALAVPSLMTFTAFLVRRRRFR</sequence>
<protein>
    <recommendedName>
        <fullName evidence="4">DUF2812 domain-containing protein</fullName>
    </recommendedName>
</protein>
<dbReference type="EMBL" id="APBN01000006">
    <property type="protein sequence ID" value="EMT51732.1"/>
    <property type="molecule type" value="Genomic_DNA"/>
</dbReference>
<evidence type="ECO:0000313" key="2">
    <source>
        <dbReference type="EMBL" id="EMT51732.1"/>
    </source>
</evidence>
<reference evidence="2 3" key="1">
    <citation type="submission" date="2013-03" db="EMBL/GenBank/DDBJ databases">
        <title>Assembly of a new bacterial strain Brevibacillus borstelensis AK1.</title>
        <authorList>
            <person name="Rajan I."/>
            <person name="PoliReddy D."/>
            <person name="Sugumar T."/>
            <person name="Rathinam K."/>
            <person name="Alqarawi S."/>
            <person name="Khalil A.B."/>
            <person name="Sivakumar N."/>
        </authorList>
    </citation>
    <scope>NUCLEOTIDE SEQUENCE [LARGE SCALE GENOMIC DNA]</scope>
    <source>
        <strain evidence="2 3">AK1</strain>
    </source>
</reference>
<keyword evidence="1" id="KW-0812">Transmembrane</keyword>
<dbReference type="STRING" id="1300222.I532_15356"/>
<dbReference type="AlphaFoldDB" id="M8DEA5"/>
<dbReference type="Pfam" id="PF11193">
    <property type="entry name" value="DUF2812"/>
    <property type="match status" value="1"/>
</dbReference>
<gene>
    <name evidence="2" type="ORF">I532_15356</name>
</gene>
<feature type="transmembrane region" description="Helical" evidence="1">
    <location>
        <begin position="152"/>
        <end position="176"/>
    </location>
</feature>
<proteinExistence type="predicted"/>
<evidence type="ECO:0000256" key="1">
    <source>
        <dbReference type="SAM" id="Phobius"/>
    </source>
</evidence>
<dbReference type="RefSeq" id="WP_003389305.1">
    <property type="nucleotide sequence ID" value="NZ_APBN01000006.1"/>
</dbReference>
<evidence type="ECO:0000313" key="3">
    <source>
        <dbReference type="Proteomes" id="UP000012081"/>
    </source>
</evidence>
<dbReference type="PATRIC" id="fig|1300222.3.peg.3214"/>